<dbReference type="GO" id="GO:0000139">
    <property type="term" value="C:Golgi membrane"/>
    <property type="evidence" value="ECO:0007669"/>
    <property type="project" value="TreeGrafter"/>
</dbReference>
<dbReference type="OrthoDB" id="2151161at2759"/>
<keyword evidence="4 6" id="KW-1133">Transmembrane helix</keyword>
<sequence length="200" mass="22580">MAASNDTVLDFGEEEFDQARVLKHPVAVGFHLAFRIGALLAYFLCGWFSDSFITNFVIVVILLSMDFWTVKNISGRLLVGLRWWNFVDEDGKSKWMFESRKDRKGTVTAMESRIFWLSLVICQLLWIVLVLGALLTLKFKWAMVSLIGVIMNGSNLVGYIRCKWGSTQKMSALAKSFLTRQAIKSMFTSSKPSGGSVQQT</sequence>
<dbReference type="GO" id="GO:0016192">
    <property type="term" value="P:vesicle-mediated transport"/>
    <property type="evidence" value="ECO:0007669"/>
    <property type="project" value="TreeGrafter"/>
</dbReference>
<accession>A0A9D4RBZ4</accession>
<evidence type="ECO:0000256" key="3">
    <source>
        <dbReference type="ARBA" id="ARBA00022692"/>
    </source>
</evidence>
<comment type="caution">
    <text evidence="7">The sequence shown here is derived from an EMBL/GenBank/DDBJ whole genome shotgun (WGS) entry which is preliminary data.</text>
</comment>
<dbReference type="GO" id="GO:0009306">
    <property type="term" value="P:protein secretion"/>
    <property type="evidence" value="ECO:0007669"/>
    <property type="project" value="TreeGrafter"/>
</dbReference>
<dbReference type="InterPro" id="IPR008564">
    <property type="entry name" value="TVP23-like"/>
</dbReference>
<reference evidence="7" key="1">
    <citation type="journal article" date="2019" name="bioRxiv">
        <title>The Genome of the Zebra Mussel, Dreissena polymorpha: A Resource for Invasive Species Research.</title>
        <authorList>
            <person name="McCartney M.A."/>
            <person name="Auch B."/>
            <person name="Kono T."/>
            <person name="Mallez S."/>
            <person name="Zhang Y."/>
            <person name="Obille A."/>
            <person name="Becker A."/>
            <person name="Abrahante J.E."/>
            <person name="Garbe J."/>
            <person name="Badalamenti J.P."/>
            <person name="Herman A."/>
            <person name="Mangelson H."/>
            <person name="Liachko I."/>
            <person name="Sullivan S."/>
            <person name="Sone E.D."/>
            <person name="Koren S."/>
            <person name="Silverstein K.A.T."/>
            <person name="Beckman K.B."/>
            <person name="Gohl D.M."/>
        </authorList>
    </citation>
    <scope>NUCLEOTIDE SEQUENCE</scope>
    <source>
        <strain evidence="7">Duluth1</strain>
        <tissue evidence="7">Whole animal</tissue>
    </source>
</reference>
<dbReference type="PANTHER" id="PTHR13019:SF25">
    <property type="entry name" value="GOLGI APPARATUS MEMBRANE PROTEIN TVP23 HOMOLOG"/>
    <property type="match status" value="1"/>
</dbReference>
<keyword evidence="5 6" id="KW-0472">Membrane</keyword>
<evidence type="ECO:0000256" key="5">
    <source>
        <dbReference type="ARBA" id="ARBA00023136"/>
    </source>
</evidence>
<dbReference type="EMBL" id="JAIWYP010000002">
    <property type="protein sequence ID" value="KAH3861868.1"/>
    <property type="molecule type" value="Genomic_DNA"/>
</dbReference>
<organism evidence="7 8">
    <name type="scientific">Dreissena polymorpha</name>
    <name type="common">Zebra mussel</name>
    <name type="synonym">Mytilus polymorpha</name>
    <dbReference type="NCBI Taxonomy" id="45954"/>
    <lineage>
        <taxon>Eukaryota</taxon>
        <taxon>Metazoa</taxon>
        <taxon>Spiralia</taxon>
        <taxon>Lophotrochozoa</taxon>
        <taxon>Mollusca</taxon>
        <taxon>Bivalvia</taxon>
        <taxon>Autobranchia</taxon>
        <taxon>Heteroconchia</taxon>
        <taxon>Euheterodonta</taxon>
        <taxon>Imparidentia</taxon>
        <taxon>Neoheterodontei</taxon>
        <taxon>Myida</taxon>
        <taxon>Dreissenoidea</taxon>
        <taxon>Dreissenidae</taxon>
        <taxon>Dreissena</taxon>
    </lineage>
</organism>
<protein>
    <recommendedName>
        <fullName evidence="6">Golgi apparatus membrane protein TVP23 homolog</fullName>
    </recommendedName>
</protein>
<reference evidence="7" key="2">
    <citation type="submission" date="2020-11" db="EMBL/GenBank/DDBJ databases">
        <authorList>
            <person name="McCartney M.A."/>
            <person name="Auch B."/>
            <person name="Kono T."/>
            <person name="Mallez S."/>
            <person name="Becker A."/>
            <person name="Gohl D.M."/>
            <person name="Silverstein K.A.T."/>
            <person name="Koren S."/>
            <person name="Bechman K.B."/>
            <person name="Herman A."/>
            <person name="Abrahante J.E."/>
            <person name="Garbe J."/>
        </authorList>
    </citation>
    <scope>NUCLEOTIDE SEQUENCE</scope>
    <source>
        <strain evidence="7">Duluth1</strain>
        <tissue evidence="7">Whole animal</tissue>
    </source>
</reference>
<evidence type="ECO:0000256" key="6">
    <source>
        <dbReference type="RuleBase" id="RU361206"/>
    </source>
</evidence>
<dbReference type="Proteomes" id="UP000828390">
    <property type="component" value="Unassembled WGS sequence"/>
</dbReference>
<proteinExistence type="inferred from homology"/>
<evidence type="ECO:0000256" key="4">
    <source>
        <dbReference type="ARBA" id="ARBA00022989"/>
    </source>
</evidence>
<keyword evidence="8" id="KW-1185">Reference proteome</keyword>
<evidence type="ECO:0000313" key="7">
    <source>
        <dbReference type="EMBL" id="KAH3861868.1"/>
    </source>
</evidence>
<evidence type="ECO:0000256" key="1">
    <source>
        <dbReference type="ARBA" id="ARBA00004141"/>
    </source>
</evidence>
<name>A0A9D4RBZ4_DREPO</name>
<dbReference type="PANTHER" id="PTHR13019">
    <property type="entry name" value="GOLGI APPARATUS MEMBRANE PROTEIN TVP23"/>
    <property type="match status" value="1"/>
</dbReference>
<evidence type="ECO:0000313" key="8">
    <source>
        <dbReference type="Proteomes" id="UP000828390"/>
    </source>
</evidence>
<feature type="transmembrane region" description="Helical" evidence="6">
    <location>
        <begin position="39"/>
        <end position="63"/>
    </location>
</feature>
<feature type="transmembrane region" description="Helical" evidence="6">
    <location>
        <begin position="141"/>
        <end position="160"/>
    </location>
</feature>
<comment type="similarity">
    <text evidence="2 6">Belongs to the TVP23 family.</text>
</comment>
<keyword evidence="3 6" id="KW-0812">Transmembrane</keyword>
<comment type="subcellular location">
    <subcellularLocation>
        <location evidence="1 6">Membrane</location>
        <topology evidence="1 6">Multi-pass membrane protein</topology>
    </subcellularLocation>
</comment>
<dbReference type="AlphaFoldDB" id="A0A9D4RBZ4"/>
<evidence type="ECO:0000256" key="2">
    <source>
        <dbReference type="ARBA" id="ARBA00005467"/>
    </source>
</evidence>
<feature type="transmembrane region" description="Helical" evidence="6">
    <location>
        <begin position="114"/>
        <end position="135"/>
    </location>
</feature>
<dbReference type="Pfam" id="PF05832">
    <property type="entry name" value="DUF846"/>
    <property type="match status" value="1"/>
</dbReference>
<gene>
    <name evidence="7" type="ORF">DPMN_024821</name>
</gene>